<name>A0A327K5A8_9BRAD</name>
<keyword evidence="15" id="KW-1185">Reference proteome</keyword>
<comment type="caution">
    <text evidence="14">The sequence shown here is derived from an EMBL/GenBank/DDBJ whole genome shotgun (WGS) entry which is preliminary data.</text>
</comment>
<comment type="pathway">
    <text evidence="9">Cofactor biosynthesis; (R)-pantothenate biosynthesis; beta-alanine from L-aspartate: step 1/1.</text>
</comment>
<dbReference type="HAMAP" id="MF_00446">
    <property type="entry name" value="PanD"/>
    <property type="match status" value="1"/>
</dbReference>
<keyword evidence="5 9" id="KW-0865">Zymogen</keyword>
<dbReference type="SUPFAM" id="SSF50692">
    <property type="entry name" value="ADC-like"/>
    <property type="match status" value="1"/>
</dbReference>
<evidence type="ECO:0000313" key="14">
    <source>
        <dbReference type="EMBL" id="RAI33870.1"/>
    </source>
</evidence>
<comment type="subunit">
    <text evidence="9">Heterooctamer of four alpha and four beta subunits.</text>
</comment>
<feature type="active site" description="Schiff-base intermediate with substrate; via pyruvic acid" evidence="9 10">
    <location>
        <position position="25"/>
    </location>
</feature>
<feature type="chain" id="PRO_5016489523" description="Aspartate 1-decarboxylase beta chain" evidence="9 13">
    <location>
        <begin position="1"/>
        <end position="24"/>
    </location>
</feature>
<feature type="modified residue" description="Pyruvic acid (Ser)" evidence="9 12">
    <location>
        <position position="25"/>
    </location>
</feature>
<sequence>MHIRMFWSKIHRATITHADLHYEGSCTIDADLMDAAKILTNQELHVWNVTRGTRLVTYAIEGERGSGVICINGAAAHGNKPGDLVILATFADMTAEEAKRHVPTVVQVDADNRIAHIRDELPGPALRAI</sequence>
<reference evidence="14 15" key="1">
    <citation type="submission" date="2017-07" db="EMBL/GenBank/DDBJ databases">
        <title>Draft Genome Sequences of Select Purple Nonsulfur Bacteria.</title>
        <authorList>
            <person name="Lasarre B."/>
            <person name="Mckinlay J.B."/>
        </authorList>
    </citation>
    <scope>NUCLEOTIDE SEQUENCE [LARGE SCALE GENOMIC DNA]</scope>
    <source>
        <strain evidence="14 15">DSM 11907</strain>
    </source>
</reference>
<keyword evidence="6 9" id="KW-0456">Lyase</keyword>
<feature type="chain" id="PRO_5016489522" description="Aspartate 1-decarboxylase alpha chain" evidence="9 13">
    <location>
        <begin position="25"/>
        <end position="129"/>
    </location>
</feature>
<dbReference type="PIRSF" id="PIRSF006246">
    <property type="entry name" value="Asp_decarbox"/>
    <property type="match status" value="1"/>
</dbReference>
<keyword evidence="3 9" id="KW-0210">Decarboxylase</keyword>
<evidence type="ECO:0000313" key="15">
    <source>
        <dbReference type="Proteomes" id="UP000248863"/>
    </source>
</evidence>
<dbReference type="EC" id="4.1.1.11" evidence="9"/>
<dbReference type="EMBL" id="NPEU01000336">
    <property type="protein sequence ID" value="RAI33870.1"/>
    <property type="molecule type" value="Genomic_DNA"/>
</dbReference>
<dbReference type="GO" id="GO:0005829">
    <property type="term" value="C:cytosol"/>
    <property type="evidence" value="ECO:0007669"/>
    <property type="project" value="TreeGrafter"/>
</dbReference>
<evidence type="ECO:0000256" key="6">
    <source>
        <dbReference type="ARBA" id="ARBA00023239"/>
    </source>
</evidence>
<keyword evidence="1 9" id="KW-0963">Cytoplasm</keyword>
<dbReference type="AlphaFoldDB" id="A0A327K5A8"/>
<evidence type="ECO:0000256" key="1">
    <source>
        <dbReference type="ARBA" id="ARBA00022490"/>
    </source>
</evidence>
<dbReference type="GO" id="GO:0006523">
    <property type="term" value="P:alanine biosynthetic process"/>
    <property type="evidence" value="ECO:0007669"/>
    <property type="project" value="InterPro"/>
</dbReference>
<dbReference type="UniPathway" id="UPA00028">
    <property type="reaction ID" value="UER00002"/>
</dbReference>
<evidence type="ECO:0000256" key="2">
    <source>
        <dbReference type="ARBA" id="ARBA00022655"/>
    </source>
</evidence>
<evidence type="ECO:0000256" key="8">
    <source>
        <dbReference type="ARBA" id="ARBA00023317"/>
    </source>
</evidence>
<gene>
    <name evidence="9" type="primary">panD</name>
    <name evidence="14" type="ORF">CH338_21860</name>
</gene>
<dbReference type="Gene3D" id="2.40.40.20">
    <property type="match status" value="1"/>
</dbReference>
<keyword evidence="4 9" id="KW-0068">Autocatalytic cleavage</keyword>
<dbReference type="GO" id="GO:0015940">
    <property type="term" value="P:pantothenate biosynthetic process"/>
    <property type="evidence" value="ECO:0007669"/>
    <property type="project" value="UniProtKB-UniRule"/>
</dbReference>
<comment type="similarity">
    <text evidence="9">Belongs to the PanD family.</text>
</comment>
<evidence type="ECO:0000256" key="11">
    <source>
        <dbReference type="PIRSR" id="PIRSR006246-2"/>
    </source>
</evidence>
<keyword evidence="2 9" id="KW-0566">Pantothenate biosynthesis</keyword>
<evidence type="ECO:0000256" key="5">
    <source>
        <dbReference type="ARBA" id="ARBA00023145"/>
    </source>
</evidence>
<feature type="active site" description="Proton donor" evidence="9 10">
    <location>
        <position position="58"/>
    </location>
</feature>
<comment type="PTM">
    <text evidence="9 12">Is synthesized initially as an inactive proenzyme, which is activated by self-cleavage at a specific serine bond to produce a beta-subunit with a hydroxyl group at its C-terminus and an alpha-subunit with a pyruvoyl group at its N-terminus.</text>
</comment>
<evidence type="ECO:0000256" key="9">
    <source>
        <dbReference type="HAMAP-Rule" id="MF_00446"/>
    </source>
</evidence>
<accession>A0A327K5A8</accession>
<dbReference type="PANTHER" id="PTHR21012:SF0">
    <property type="entry name" value="ASPARTATE 1-DECARBOXYLASE"/>
    <property type="match status" value="1"/>
</dbReference>
<dbReference type="Proteomes" id="UP000248863">
    <property type="component" value="Unassembled WGS sequence"/>
</dbReference>
<feature type="binding site" evidence="9 11">
    <location>
        <begin position="73"/>
        <end position="75"/>
    </location>
    <ligand>
        <name>substrate</name>
    </ligand>
</feature>
<feature type="binding site" evidence="9 11">
    <location>
        <position position="57"/>
    </location>
    <ligand>
        <name>substrate</name>
    </ligand>
</feature>
<keyword evidence="7 9" id="KW-0704">Schiff base</keyword>
<dbReference type="Pfam" id="PF02261">
    <property type="entry name" value="Asp_decarbox"/>
    <property type="match status" value="1"/>
</dbReference>
<dbReference type="NCBIfam" id="TIGR00223">
    <property type="entry name" value="panD"/>
    <property type="match status" value="1"/>
</dbReference>
<evidence type="ECO:0000256" key="7">
    <source>
        <dbReference type="ARBA" id="ARBA00023270"/>
    </source>
</evidence>
<dbReference type="CDD" id="cd06919">
    <property type="entry name" value="Asp_decarbox"/>
    <property type="match status" value="1"/>
</dbReference>
<organism evidence="14 15">
    <name type="scientific">Rhodoplanes elegans</name>
    <dbReference type="NCBI Taxonomy" id="29408"/>
    <lineage>
        <taxon>Bacteria</taxon>
        <taxon>Pseudomonadati</taxon>
        <taxon>Pseudomonadota</taxon>
        <taxon>Alphaproteobacteria</taxon>
        <taxon>Hyphomicrobiales</taxon>
        <taxon>Nitrobacteraceae</taxon>
        <taxon>Rhodoplanes</taxon>
    </lineage>
</organism>
<comment type="cofactor">
    <cofactor evidence="9 10">
        <name>pyruvate</name>
        <dbReference type="ChEBI" id="CHEBI:15361"/>
    </cofactor>
    <text evidence="9 10">Binds 1 pyruvoyl group covalently per subunit.</text>
</comment>
<dbReference type="OrthoDB" id="9803983at2"/>
<dbReference type="RefSeq" id="WP_111359217.1">
    <property type="nucleotide sequence ID" value="NZ_NHSK01000030.1"/>
</dbReference>
<keyword evidence="8 9" id="KW-0670">Pyruvate</keyword>
<dbReference type="PANTHER" id="PTHR21012">
    <property type="entry name" value="ASPARTATE 1-DECARBOXYLASE"/>
    <property type="match status" value="1"/>
</dbReference>
<evidence type="ECO:0000256" key="3">
    <source>
        <dbReference type="ARBA" id="ARBA00022793"/>
    </source>
</evidence>
<evidence type="ECO:0000256" key="4">
    <source>
        <dbReference type="ARBA" id="ARBA00022813"/>
    </source>
</evidence>
<dbReference type="GO" id="GO:0004068">
    <property type="term" value="F:aspartate 1-decarboxylase activity"/>
    <property type="evidence" value="ECO:0007669"/>
    <property type="project" value="UniProtKB-UniRule"/>
</dbReference>
<proteinExistence type="inferred from homology"/>
<evidence type="ECO:0000256" key="10">
    <source>
        <dbReference type="PIRSR" id="PIRSR006246-1"/>
    </source>
</evidence>
<evidence type="ECO:0000256" key="13">
    <source>
        <dbReference type="PIRSR" id="PIRSR006246-5"/>
    </source>
</evidence>
<evidence type="ECO:0000256" key="12">
    <source>
        <dbReference type="PIRSR" id="PIRSR006246-3"/>
    </source>
</evidence>
<protein>
    <recommendedName>
        <fullName evidence="9">Aspartate 1-decarboxylase</fullName>
        <ecNumber evidence="9">4.1.1.11</ecNumber>
    </recommendedName>
    <alternativeName>
        <fullName evidence="9">Aspartate alpha-decarboxylase</fullName>
    </alternativeName>
    <component>
        <recommendedName>
            <fullName evidence="9">Aspartate 1-decarboxylase beta chain</fullName>
        </recommendedName>
    </component>
    <component>
        <recommendedName>
            <fullName evidence="9">Aspartate 1-decarboxylase alpha chain</fullName>
        </recommendedName>
    </component>
</protein>
<comment type="catalytic activity">
    <reaction evidence="9">
        <text>L-aspartate + H(+) = beta-alanine + CO2</text>
        <dbReference type="Rhea" id="RHEA:19497"/>
        <dbReference type="ChEBI" id="CHEBI:15378"/>
        <dbReference type="ChEBI" id="CHEBI:16526"/>
        <dbReference type="ChEBI" id="CHEBI:29991"/>
        <dbReference type="ChEBI" id="CHEBI:57966"/>
        <dbReference type="EC" id="4.1.1.11"/>
    </reaction>
</comment>
<comment type="subcellular location">
    <subcellularLocation>
        <location evidence="9">Cytoplasm</location>
    </subcellularLocation>
</comment>
<dbReference type="InterPro" id="IPR003190">
    <property type="entry name" value="Asp_decarbox"/>
</dbReference>
<dbReference type="InterPro" id="IPR009010">
    <property type="entry name" value="Asp_de-COase-like_dom_sf"/>
</dbReference>
<comment type="function">
    <text evidence="9">Catalyzes the pyruvoyl-dependent decarboxylation of aspartate to produce beta-alanine.</text>
</comment>